<dbReference type="EMBL" id="WEGH01000005">
    <property type="protein sequence ID" value="MQY09212.1"/>
    <property type="molecule type" value="Genomic_DNA"/>
</dbReference>
<dbReference type="RefSeq" id="WP_328595237.1">
    <property type="nucleotide sequence ID" value="NZ_WEGH01000005.1"/>
</dbReference>
<gene>
    <name evidence="2" type="ORF">ACRB68_73260</name>
</gene>
<accession>A0A7K0C7X5</accession>
<dbReference type="PANTHER" id="PTHR43355:SF2">
    <property type="entry name" value="FLAVIN REDUCTASE (NADPH)"/>
    <property type="match status" value="1"/>
</dbReference>
<protein>
    <recommendedName>
        <fullName evidence="1">NAD(P)-binding domain-containing protein</fullName>
    </recommendedName>
</protein>
<evidence type="ECO:0000313" key="3">
    <source>
        <dbReference type="Proteomes" id="UP000487268"/>
    </source>
</evidence>
<dbReference type="Proteomes" id="UP000487268">
    <property type="component" value="Unassembled WGS sequence"/>
</dbReference>
<dbReference type="GO" id="GO:0042602">
    <property type="term" value="F:riboflavin reductase (NADPH) activity"/>
    <property type="evidence" value="ECO:0007669"/>
    <property type="project" value="TreeGrafter"/>
</dbReference>
<reference evidence="2 3" key="1">
    <citation type="submission" date="2019-10" db="EMBL/GenBank/DDBJ databases">
        <title>Actinomadura rubteroloni sp. nov. and Actinomadura macrotermitis sp. nov., isolated from the gut of fungus growing-termite Macrotermes natalensis.</title>
        <authorList>
            <person name="Benndorf R."/>
            <person name="Martin K."/>
            <person name="Kuefner M."/>
            <person name="De Beer W."/>
            <person name="Kaster A.-K."/>
            <person name="Vollmers J."/>
            <person name="Poulsen M."/>
            <person name="Beemelmanns C."/>
        </authorList>
    </citation>
    <scope>NUCLEOTIDE SEQUENCE [LARGE SCALE GENOMIC DNA]</scope>
    <source>
        <strain evidence="2 3">RB68</strain>
    </source>
</reference>
<keyword evidence="3" id="KW-1185">Reference proteome</keyword>
<dbReference type="Pfam" id="PF13460">
    <property type="entry name" value="NAD_binding_10"/>
    <property type="match status" value="1"/>
</dbReference>
<dbReference type="InterPro" id="IPR016040">
    <property type="entry name" value="NAD(P)-bd_dom"/>
</dbReference>
<dbReference type="GO" id="GO:0004074">
    <property type="term" value="F:biliverdin reductase [NAD(P)H] activity"/>
    <property type="evidence" value="ECO:0007669"/>
    <property type="project" value="TreeGrafter"/>
</dbReference>
<dbReference type="InterPro" id="IPR036291">
    <property type="entry name" value="NAD(P)-bd_dom_sf"/>
</dbReference>
<dbReference type="AlphaFoldDB" id="A0A7K0C7X5"/>
<evidence type="ECO:0000313" key="2">
    <source>
        <dbReference type="EMBL" id="MQY09212.1"/>
    </source>
</evidence>
<dbReference type="InterPro" id="IPR051606">
    <property type="entry name" value="Polyketide_Oxido-like"/>
</dbReference>
<dbReference type="SUPFAM" id="SSF51735">
    <property type="entry name" value="NAD(P)-binding Rossmann-fold domains"/>
    <property type="match status" value="1"/>
</dbReference>
<dbReference type="PANTHER" id="PTHR43355">
    <property type="entry name" value="FLAVIN REDUCTASE (NADPH)"/>
    <property type="match status" value="1"/>
</dbReference>
<dbReference type="Gene3D" id="3.40.50.720">
    <property type="entry name" value="NAD(P)-binding Rossmann-like Domain"/>
    <property type="match status" value="1"/>
</dbReference>
<organism evidence="2 3">
    <name type="scientific">Actinomadura macrotermitis</name>
    <dbReference type="NCBI Taxonomy" id="2585200"/>
    <lineage>
        <taxon>Bacteria</taxon>
        <taxon>Bacillati</taxon>
        <taxon>Actinomycetota</taxon>
        <taxon>Actinomycetes</taxon>
        <taxon>Streptosporangiales</taxon>
        <taxon>Thermomonosporaceae</taxon>
        <taxon>Actinomadura</taxon>
    </lineage>
</organism>
<sequence length="213" mass="22044">MKVVVFGATGGTGHHVVRQALEQGCAVTAVVRDPARLAVRHPGLTVSAAALADPAALRDAVAGHDAAVSALGANTLGQARAGVVSSLIREIVAALDACGVRRLVAVSAAPVGDVPDGESFAGRRLVYPLVSAVFRTVYSDLAAMERRIRDSPLDWTIARPPRLTGGPGRGRYRQETGANVANGRVLARADLAHAALGWLHDPATVRQVVGVAY</sequence>
<name>A0A7K0C7X5_9ACTN</name>
<feature type="domain" description="NAD(P)-binding" evidence="1">
    <location>
        <begin position="7"/>
        <end position="202"/>
    </location>
</feature>
<proteinExistence type="predicted"/>
<comment type="caution">
    <text evidence="2">The sequence shown here is derived from an EMBL/GenBank/DDBJ whole genome shotgun (WGS) entry which is preliminary data.</text>
</comment>
<evidence type="ECO:0000259" key="1">
    <source>
        <dbReference type="Pfam" id="PF13460"/>
    </source>
</evidence>